<comment type="caution">
    <text evidence="2">The sequence shown here is derived from an EMBL/GenBank/DDBJ whole genome shotgun (WGS) entry which is preliminary data.</text>
</comment>
<feature type="transmembrane region" description="Helical" evidence="1">
    <location>
        <begin position="142"/>
        <end position="162"/>
    </location>
</feature>
<feature type="transmembrane region" description="Helical" evidence="1">
    <location>
        <begin position="51"/>
        <end position="70"/>
    </location>
</feature>
<proteinExistence type="predicted"/>
<feature type="transmembrane region" description="Helical" evidence="1">
    <location>
        <begin position="23"/>
        <end position="39"/>
    </location>
</feature>
<reference evidence="2 3" key="1">
    <citation type="submission" date="2015-11" db="EMBL/GenBank/DDBJ databases">
        <title>Genomic analysis of 38 Legionella species identifies large and diverse effector repertoires.</title>
        <authorList>
            <person name="Burstein D."/>
            <person name="Amaro F."/>
            <person name="Zusman T."/>
            <person name="Lifshitz Z."/>
            <person name="Cohen O."/>
            <person name="Gilbert J.A."/>
            <person name="Pupko T."/>
            <person name="Shuman H.A."/>
            <person name="Segal G."/>
        </authorList>
    </citation>
    <scope>NUCLEOTIDE SEQUENCE [LARGE SCALE GENOMIC DNA]</scope>
    <source>
        <strain evidence="2 3">SE-32A-C8</strain>
    </source>
</reference>
<protein>
    <recommendedName>
        <fullName evidence="4">DUF2878 domain-containing protein</fullName>
    </recommendedName>
</protein>
<sequence length="169" mass="19379">MHAVLYYLSWIACVYFAYREAPWAGPILTLFFLLLQALWESVNGFGLTRPLLFTLGFGLLGAVVDSLWLWTGLITYKANPWAPYVAAPWIIALWLSFGFYLIVVYEKTFNYYKTYSFLAVTGVPLAYWLGVKVGAALPLSPYFYLILGCFWAVTLPLFLWIYNALLREP</sequence>
<keyword evidence="3" id="KW-1185">Reference proteome</keyword>
<evidence type="ECO:0000256" key="1">
    <source>
        <dbReference type="SAM" id="Phobius"/>
    </source>
</evidence>
<keyword evidence="1" id="KW-0812">Transmembrane</keyword>
<dbReference type="Pfam" id="PF11086">
    <property type="entry name" value="DUF2878"/>
    <property type="match status" value="1"/>
</dbReference>
<feature type="transmembrane region" description="Helical" evidence="1">
    <location>
        <begin position="112"/>
        <end position="130"/>
    </location>
</feature>
<keyword evidence="1" id="KW-1133">Transmembrane helix</keyword>
<gene>
    <name evidence="2" type="ORF">Lery_0520</name>
</gene>
<dbReference type="AlphaFoldDB" id="A0A0W0TV38"/>
<name>A0A0W0TV38_LEGER</name>
<evidence type="ECO:0000313" key="2">
    <source>
        <dbReference type="EMBL" id="KTC99619.1"/>
    </source>
</evidence>
<dbReference type="InterPro" id="IPR021306">
    <property type="entry name" value="DUF2878"/>
</dbReference>
<evidence type="ECO:0000313" key="3">
    <source>
        <dbReference type="Proteomes" id="UP000054773"/>
    </source>
</evidence>
<dbReference type="EMBL" id="LNYA01000003">
    <property type="protein sequence ID" value="KTC99619.1"/>
    <property type="molecule type" value="Genomic_DNA"/>
</dbReference>
<evidence type="ECO:0008006" key="4">
    <source>
        <dbReference type="Google" id="ProtNLM"/>
    </source>
</evidence>
<accession>A0A0W0TV38</accession>
<dbReference type="Proteomes" id="UP000054773">
    <property type="component" value="Unassembled WGS sequence"/>
</dbReference>
<dbReference type="PATRIC" id="fig|448.7.peg.539"/>
<organism evidence="2 3">
    <name type="scientific">Legionella erythra</name>
    <dbReference type="NCBI Taxonomy" id="448"/>
    <lineage>
        <taxon>Bacteria</taxon>
        <taxon>Pseudomonadati</taxon>
        <taxon>Pseudomonadota</taxon>
        <taxon>Gammaproteobacteria</taxon>
        <taxon>Legionellales</taxon>
        <taxon>Legionellaceae</taxon>
        <taxon>Legionella</taxon>
    </lineage>
</organism>
<dbReference type="STRING" id="448.Lery_0520"/>
<keyword evidence="1" id="KW-0472">Membrane</keyword>
<feature type="transmembrane region" description="Helical" evidence="1">
    <location>
        <begin position="82"/>
        <end position="105"/>
    </location>
</feature>